<dbReference type="Gene3D" id="2.60.40.10">
    <property type="entry name" value="Immunoglobulins"/>
    <property type="match status" value="1"/>
</dbReference>
<dbReference type="Pfam" id="PF16586">
    <property type="entry name" value="DUF5060"/>
    <property type="match status" value="1"/>
</dbReference>
<name>A0A1F5YMC3_9BACT</name>
<dbReference type="InterPro" id="IPR017853">
    <property type="entry name" value="GH"/>
</dbReference>
<evidence type="ECO:0000313" key="3">
    <source>
        <dbReference type="EMBL" id="OGG01330.1"/>
    </source>
</evidence>
<comment type="caution">
    <text evidence="3">The sequence shown here is derived from an EMBL/GenBank/DDBJ whole genome shotgun (WGS) entry which is preliminary data.</text>
</comment>
<accession>A0A1F5YMC3</accession>
<evidence type="ECO:0000313" key="4">
    <source>
        <dbReference type="Proteomes" id="UP000179129"/>
    </source>
</evidence>
<sequence length="553" mass="62214">MPCYRLSKDLFSRLISCSIACLLSCGSLAAQTADRPAGPVPLRSVAEFALHYDARLENPFMEIEAGAVFSGPDGRASKVEGFYDGKGTWRFRFVPRIPGPWKAALRLIRGGETVASREESFLCSPGNNRGFLELSPTNRYRLQYEGGTPYYPVGIQTCGETEAGLDGPPRGEGKWRTVPMEKYLQAYEGAANLCRIQLGAGTRNGCAWEVITDPPGLYRYDLEICRRLDELYRLLSRHGFSTILIPFQDMSLWGTDSTAFGSTHDLEGWKNIHNSEAVRPVRHYLRYLVARYAAFTDIWELFNEDAFTPDEWLSAMAAYVDSLDPYGHLLTTNYERPLAAWCDLVTPHEYMWMPAREVDAHLAKEFARLKSFGKPVLYTEFGNQGGLTNRDPVKWRIAVWTAFMNESAILFWSMGGILVPEVENPKGGGNANAYLGPEARAYFRNFLSFVRDLPLDLRPVMVGYGERGDELRRYALSNGRLTLLYLQHFTGHESAAQGDVYVWTGPGSFEIEWYDPASGRVASTQKEKTEGNVLIFRSAPVTSDLAARIRREQ</sequence>
<gene>
    <name evidence="3" type="ORF">A3F83_02785</name>
</gene>
<keyword evidence="1" id="KW-0732">Signal</keyword>
<feature type="chain" id="PRO_5009522562" description="DUF5060 domain-containing protein" evidence="1">
    <location>
        <begin position="30"/>
        <end position="553"/>
    </location>
</feature>
<dbReference type="Proteomes" id="UP000179129">
    <property type="component" value="Unassembled WGS sequence"/>
</dbReference>
<dbReference type="AlphaFoldDB" id="A0A1F5YMC3"/>
<dbReference type="SUPFAM" id="SSF51445">
    <property type="entry name" value="(Trans)glycosidases"/>
    <property type="match status" value="1"/>
</dbReference>
<evidence type="ECO:0000256" key="1">
    <source>
        <dbReference type="SAM" id="SignalP"/>
    </source>
</evidence>
<evidence type="ECO:0000259" key="2">
    <source>
        <dbReference type="Pfam" id="PF16586"/>
    </source>
</evidence>
<reference evidence="3 4" key="1">
    <citation type="journal article" date="2016" name="Nat. Commun.">
        <title>Thousands of microbial genomes shed light on interconnected biogeochemical processes in an aquifer system.</title>
        <authorList>
            <person name="Anantharaman K."/>
            <person name="Brown C.T."/>
            <person name="Hug L.A."/>
            <person name="Sharon I."/>
            <person name="Castelle C.J."/>
            <person name="Probst A.J."/>
            <person name="Thomas B.C."/>
            <person name="Singh A."/>
            <person name="Wilkins M.J."/>
            <person name="Karaoz U."/>
            <person name="Brodie E.L."/>
            <person name="Williams K.H."/>
            <person name="Hubbard S.S."/>
            <person name="Banfield J.F."/>
        </authorList>
    </citation>
    <scope>NUCLEOTIDE SEQUENCE [LARGE SCALE GENOMIC DNA]</scope>
</reference>
<dbReference type="InterPro" id="IPR032260">
    <property type="entry name" value="DUF5060"/>
</dbReference>
<proteinExistence type="predicted"/>
<dbReference type="EMBL" id="MFIX01000210">
    <property type="protein sequence ID" value="OGG01330.1"/>
    <property type="molecule type" value="Genomic_DNA"/>
</dbReference>
<dbReference type="InterPro" id="IPR013783">
    <property type="entry name" value="Ig-like_fold"/>
</dbReference>
<dbReference type="Gene3D" id="3.20.20.80">
    <property type="entry name" value="Glycosidases"/>
    <property type="match status" value="1"/>
</dbReference>
<feature type="domain" description="DUF5060" evidence="2">
    <location>
        <begin position="46"/>
        <end position="102"/>
    </location>
</feature>
<protein>
    <recommendedName>
        <fullName evidence="2">DUF5060 domain-containing protein</fullName>
    </recommendedName>
</protein>
<feature type="signal peptide" evidence="1">
    <location>
        <begin position="1"/>
        <end position="29"/>
    </location>
</feature>
<organism evidence="3 4">
    <name type="scientific">Candidatus Glassbacteria bacterium RIFCSPLOWO2_12_FULL_58_11</name>
    <dbReference type="NCBI Taxonomy" id="1817867"/>
    <lineage>
        <taxon>Bacteria</taxon>
        <taxon>Candidatus Glassiibacteriota</taxon>
    </lineage>
</organism>
<dbReference type="STRING" id="1817867.A3F83_02785"/>